<dbReference type="PANTHER" id="PTHR10552:SF6">
    <property type="entry name" value="U2 SMALL NUCLEAR RIBONUCLEOPROTEIN A"/>
    <property type="match status" value="1"/>
</dbReference>
<dbReference type="GO" id="GO:0000398">
    <property type="term" value="P:mRNA splicing, via spliceosome"/>
    <property type="evidence" value="ECO:0007669"/>
    <property type="project" value="InterPro"/>
</dbReference>
<dbReference type="GO" id="GO:0005686">
    <property type="term" value="C:U2 snRNP"/>
    <property type="evidence" value="ECO:0007669"/>
    <property type="project" value="TreeGrafter"/>
</dbReference>
<protein>
    <recommendedName>
        <fullName evidence="6">U2 small nuclear ribonucleoprotein A'</fullName>
    </recommendedName>
</protein>
<feature type="compositionally biased region" description="Low complexity" evidence="7">
    <location>
        <begin position="175"/>
        <end position="193"/>
    </location>
</feature>
<proteinExistence type="inferred from homology"/>
<dbReference type="PROSITE" id="PS51450">
    <property type="entry name" value="LRR"/>
    <property type="match status" value="1"/>
</dbReference>
<comment type="similarity">
    <text evidence="5">Belongs to the U2 small nuclear ribonucleoprotein A family.</text>
</comment>
<organism evidence="8">
    <name type="scientific">Phaffia rhodozyma</name>
    <name type="common">Yeast</name>
    <name type="synonym">Xanthophyllomyces dendrorhous</name>
    <dbReference type="NCBI Taxonomy" id="264483"/>
    <lineage>
        <taxon>Eukaryota</taxon>
        <taxon>Fungi</taxon>
        <taxon>Dikarya</taxon>
        <taxon>Basidiomycota</taxon>
        <taxon>Agaricomycotina</taxon>
        <taxon>Tremellomycetes</taxon>
        <taxon>Cystofilobasidiales</taxon>
        <taxon>Mrakiaceae</taxon>
        <taxon>Phaffia</taxon>
    </lineage>
</organism>
<dbReference type="PANTHER" id="PTHR10552">
    <property type="entry name" value="U2 SMALL NUCLEAR RIBONUCLEOPROTEIN A"/>
    <property type="match status" value="1"/>
</dbReference>
<dbReference type="InterPro" id="IPR044640">
    <property type="entry name" value="RU2A"/>
</dbReference>
<dbReference type="EMBL" id="LN483332">
    <property type="protein sequence ID" value="CED84999.1"/>
    <property type="molecule type" value="Genomic_DNA"/>
</dbReference>
<reference evidence="8" key="1">
    <citation type="submission" date="2014-08" db="EMBL/GenBank/DDBJ databases">
        <authorList>
            <person name="Sharma Rahul"/>
            <person name="Thines Marco"/>
        </authorList>
    </citation>
    <scope>NUCLEOTIDE SEQUENCE</scope>
</reference>
<evidence type="ECO:0000256" key="2">
    <source>
        <dbReference type="ARBA" id="ARBA00022614"/>
    </source>
</evidence>
<feature type="region of interest" description="Disordered" evidence="7">
    <location>
        <begin position="165"/>
        <end position="233"/>
    </location>
</feature>
<comment type="subcellular location">
    <subcellularLocation>
        <location evidence="1">Nucleus</location>
    </subcellularLocation>
</comment>
<dbReference type="InterPro" id="IPR001611">
    <property type="entry name" value="Leu-rich_rpt"/>
</dbReference>
<dbReference type="GO" id="GO:0030620">
    <property type="term" value="F:U2 snRNA binding"/>
    <property type="evidence" value="ECO:0007669"/>
    <property type="project" value="InterPro"/>
</dbReference>
<feature type="compositionally biased region" description="Basic and acidic residues" evidence="7">
    <location>
        <begin position="211"/>
        <end position="221"/>
    </location>
</feature>
<accession>A0A0F7SW45</accession>
<dbReference type="Pfam" id="PF14580">
    <property type="entry name" value="LRR_9"/>
    <property type="match status" value="1"/>
</dbReference>
<evidence type="ECO:0000256" key="4">
    <source>
        <dbReference type="ARBA" id="ARBA00023242"/>
    </source>
</evidence>
<dbReference type="Gene3D" id="3.80.10.10">
    <property type="entry name" value="Ribonuclease Inhibitor"/>
    <property type="match status" value="1"/>
</dbReference>
<dbReference type="InterPro" id="IPR032675">
    <property type="entry name" value="LRR_dom_sf"/>
</dbReference>
<keyword evidence="3" id="KW-0677">Repeat</keyword>
<dbReference type="SUPFAM" id="SSF52058">
    <property type="entry name" value="L domain-like"/>
    <property type="match status" value="1"/>
</dbReference>
<name>A0A0F7SW45_PHARH</name>
<sequence>MVKLTPELVSRSPSHINPLKERELEFRGMAIQTIENLGAFQGGYDCLNMSDNALTTVANIPLSTRLQSIILANNSITSISLSLPVSVPNLTTLNLTGNSITSLSALVPLENCKSLRYLHLGGNPVKNEQYYREFCIWKVAAGQLHVLDYTRIKDQERTTAKELFLTPPPHSQPNSLATSLLTSSKAASSSASAPVTKSGPAGVQNGQKGRLMSEEDREKVKQAILKAESTEEVRSLERMLAEGHVPEGKDL</sequence>
<keyword evidence="2" id="KW-0433">Leucine-rich repeat</keyword>
<evidence type="ECO:0000256" key="5">
    <source>
        <dbReference type="ARBA" id="ARBA00024196"/>
    </source>
</evidence>
<evidence type="ECO:0000313" key="8">
    <source>
        <dbReference type="EMBL" id="CED84999.1"/>
    </source>
</evidence>
<dbReference type="AlphaFoldDB" id="A0A0F7SW45"/>
<evidence type="ECO:0000256" key="3">
    <source>
        <dbReference type="ARBA" id="ARBA00022737"/>
    </source>
</evidence>
<evidence type="ECO:0000256" key="1">
    <source>
        <dbReference type="ARBA" id="ARBA00004123"/>
    </source>
</evidence>
<evidence type="ECO:0000256" key="6">
    <source>
        <dbReference type="ARBA" id="ARBA00024238"/>
    </source>
</evidence>
<keyword evidence="4" id="KW-0539">Nucleus</keyword>
<evidence type="ECO:0000256" key="7">
    <source>
        <dbReference type="SAM" id="MobiDB-lite"/>
    </source>
</evidence>